<sequence>MQLCRATSLVRNPERCGIRSKVQLLAFVSVPVFKMVLDVLKAAQAGRCTWLRSDLTILTDRRYILFLVVRSVYNVYFHPLSAFPGPKFAAASDIPYVHALVRGKLPHWVSALHLTYASSVVRISPTELSFISSEAWKDIYSYRPGRTPFEKDLRVYGKPPNGVHSLLTASKGDHARMRRILDSAFSDRAYKEQEPIVVGYVDNLIMRLNEQIHDQNQSEVDLVKWYNWMSFDVVGDLSFGQSFNCLETRTYHPWVETIFGNLKGISLMGACNRFAILRYVLPLFIPKRVTRMIDDHWAATTANVERRLNLGTSRSDFMSPIIEQDKAEKRTLEHEEIMSNASLFVIAGSESIATNLSGTTYHLLKNPVAMRCIKAEVDSTFTSEDEITPDSVSHLPYLIACLSETNRIYPTALTGQAMVVPPPGDVICGQQVPGGTGVTINQYAAYRSPTNFSDPDHFAPERWLDDPRYASDDKSVFQPFSVGPRSCIGKNLGNLETRLVLARMVWNFDMELSSETDQVWEDQEVYLSWQKKPLIVKLRPRTRTAEES</sequence>
<keyword evidence="7" id="KW-0560">Oxidoreductase</keyword>
<dbReference type="PROSITE" id="PS00086">
    <property type="entry name" value="CYTOCHROME_P450"/>
    <property type="match status" value="1"/>
</dbReference>
<evidence type="ECO:0000256" key="4">
    <source>
        <dbReference type="ARBA" id="ARBA00022723"/>
    </source>
</evidence>
<comment type="similarity">
    <text evidence="2 7">Belongs to the cytochrome P450 family.</text>
</comment>
<reference evidence="8" key="1">
    <citation type="submission" date="2023-03" db="EMBL/GenBank/DDBJ databases">
        <title>Complete genome of Cladonia borealis.</title>
        <authorList>
            <person name="Park H."/>
        </authorList>
    </citation>
    <scope>NUCLEOTIDE SEQUENCE</scope>
    <source>
        <strain evidence="8">ANT050790</strain>
    </source>
</reference>
<evidence type="ECO:0000256" key="5">
    <source>
        <dbReference type="ARBA" id="ARBA00023004"/>
    </source>
</evidence>
<evidence type="ECO:0000256" key="3">
    <source>
        <dbReference type="ARBA" id="ARBA00022617"/>
    </source>
</evidence>
<name>A0AA39UAK8_9LECA</name>
<dbReference type="InterPro" id="IPR001128">
    <property type="entry name" value="Cyt_P450"/>
</dbReference>
<evidence type="ECO:0000313" key="8">
    <source>
        <dbReference type="EMBL" id="KAK0512546.1"/>
    </source>
</evidence>
<dbReference type="InterPro" id="IPR002401">
    <property type="entry name" value="Cyt_P450_E_grp-I"/>
</dbReference>
<dbReference type="EMBL" id="JAFEKC020000009">
    <property type="protein sequence ID" value="KAK0512546.1"/>
    <property type="molecule type" value="Genomic_DNA"/>
</dbReference>
<dbReference type="GO" id="GO:0004497">
    <property type="term" value="F:monooxygenase activity"/>
    <property type="evidence" value="ECO:0007669"/>
    <property type="project" value="UniProtKB-KW"/>
</dbReference>
<keyword evidence="4 6" id="KW-0479">Metal-binding</keyword>
<accession>A0AA39UAK8</accession>
<evidence type="ECO:0000256" key="6">
    <source>
        <dbReference type="PIRSR" id="PIRSR602401-1"/>
    </source>
</evidence>
<gene>
    <name evidence="8" type="ORF">JMJ35_004563</name>
</gene>
<dbReference type="CDD" id="cd11058">
    <property type="entry name" value="CYP60B-like"/>
    <property type="match status" value="1"/>
</dbReference>
<keyword evidence="5 6" id="KW-0408">Iron</keyword>
<proteinExistence type="inferred from homology"/>
<evidence type="ECO:0000256" key="7">
    <source>
        <dbReference type="RuleBase" id="RU000461"/>
    </source>
</evidence>
<keyword evidence="7" id="KW-0503">Monooxygenase</keyword>
<dbReference type="InterPro" id="IPR050121">
    <property type="entry name" value="Cytochrome_P450_monoxygenase"/>
</dbReference>
<evidence type="ECO:0008006" key="10">
    <source>
        <dbReference type="Google" id="ProtNLM"/>
    </source>
</evidence>
<dbReference type="PRINTS" id="PR00385">
    <property type="entry name" value="P450"/>
</dbReference>
<dbReference type="AlphaFoldDB" id="A0AA39UAK8"/>
<dbReference type="PANTHER" id="PTHR24305">
    <property type="entry name" value="CYTOCHROME P450"/>
    <property type="match status" value="1"/>
</dbReference>
<evidence type="ECO:0000256" key="2">
    <source>
        <dbReference type="ARBA" id="ARBA00010617"/>
    </source>
</evidence>
<dbReference type="PANTHER" id="PTHR24305:SF210">
    <property type="entry name" value="CYTOCHROME P450 MONOOXYGENASE ASQL-RELATED"/>
    <property type="match status" value="1"/>
</dbReference>
<keyword evidence="3 6" id="KW-0349">Heme</keyword>
<protein>
    <recommendedName>
        <fullName evidence="10">Cytochrome P450</fullName>
    </recommendedName>
</protein>
<dbReference type="PRINTS" id="PR00463">
    <property type="entry name" value="EP450I"/>
</dbReference>
<feature type="binding site" description="axial binding residue" evidence="6">
    <location>
        <position position="487"/>
    </location>
    <ligand>
        <name>heme</name>
        <dbReference type="ChEBI" id="CHEBI:30413"/>
    </ligand>
    <ligandPart>
        <name>Fe</name>
        <dbReference type="ChEBI" id="CHEBI:18248"/>
    </ligandPart>
</feature>
<dbReference type="InterPro" id="IPR036396">
    <property type="entry name" value="Cyt_P450_sf"/>
</dbReference>
<dbReference type="GO" id="GO:0020037">
    <property type="term" value="F:heme binding"/>
    <property type="evidence" value="ECO:0007669"/>
    <property type="project" value="InterPro"/>
</dbReference>
<dbReference type="Proteomes" id="UP001166286">
    <property type="component" value="Unassembled WGS sequence"/>
</dbReference>
<evidence type="ECO:0000256" key="1">
    <source>
        <dbReference type="ARBA" id="ARBA00001971"/>
    </source>
</evidence>
<dbReference type="InterPro" id="IPR017972">
    <property type="entry name" value="Cyt_P450_CS"/>
</dbReference>
<dbReference type="SUPFAM" id="SSF48264">
    <property type="entry name" value="Cytochrome P450"/>
    <property type="match status" value="1"/>
</dbReference>
<comment type="caution">
    <text evidence="8">The sequence shown here is derived from an EMBL/GenBank/DDBJ whole genome shotgun (WGS) entry which is preliminary data.</text>
</comment>
<dbReference type="Pfam" id="PF00067">
    <property type="entry name" value="p450"/>
    <property type="match status" value="1"/>
</dbReference>
<evidence type="ECO:0000313" key="9">
    <source>
        <dbReference type="Proteomes" id="UP001166286"/>
    </source>
</evidence>
<dbReference type="Gene3D" id="1.10.630.10">
    <property type="entry name" value="Cytochrome P450"/>
    <property type="match status" value="1"/>
</dbReference>
<dbReference type="GO" id="GO:0005506">
    <property type="term" value="F:iron ion binding"/>
    <property type="evidence" value="ECO:0007669"/>
    <property type="project" value="InterPro"/>
</dbReference>
<dbReference type="GO" id="GO:0016705">
    <property type="term" value="F:oxidoreductase activity, acting on paired donors, with incorporation or reduction of molecular oxygen"/>
    <property type="evidence" value="ECO:0007669"/>
    <property type="project" value="InterPro"/>
</dbReference>
<organism evidence="8 9">
    <name type="scientific">Cladonia borealis</name>
    <dbReference type="NCBI Taxonomy" id="184061"/>
    <lineage>
        <taxon>Eukaryota</taxon>
        <taxon>Fungi</taxon>
        <taxon>Dikarya</taxon>
        <taxon>Ascomycota</taxon>
        <taxon>Pezizomycotina</taxon>
        <taxon>Lecanoromycetes</taxon>
        <taxon>OSLEUM clade</taxon>
        <taxon>Lecanoromycetidae</taxon>
        <taxon>Lecanorales</taxon>
        <taxon>Lecanorineae</taxon>
        <taxon>Cladoniaceae</taxon>
        <taxon>Cladonia</taxon>
    </lineage>
</organism>
<comment type="cofactor">
    <cofactor evidence="1 6">
        <name>heme</name>
        <dbReference type="ChEBI" id="CHEBI:30413"/>
    </cofactor>
</comment>
<keyword evidence="9" id="KW-1185">Reference proteome</keyword>